<evidence type="ECO:0000313" key="1">
    <source>
        <dbReference type="EMBL" id="WBL77266.1"/>
    </source>
</evidence>
<evidence type="ECO:0000313" key="2">
    <source>
        <dbReference type="Proteomes" id="UP001179614"/>
    </source>
</evidence>
<protein>
    <submittedName>
        <fullName evidence="1">Uncharacterized protein</fullName>
    </submittedName>
</protein>
<dbReference type="EMBL" id="CP089391">
    <property type="protein sequence ID" value="WBL77266.1"/>
    <property type="molecule type" value="Genomic_DNA"/>
</dbReference>
<dbReference type="RefSeq" id="WP_270162531.1">
    <property type="nucleotide sequence ID" value="NZ_CP089391.1"/>
</dbReference>
<dbReference type="Proteomes" id="UP001179614">
    <property type="component" value="Chromosome"/>
</dbReference>
<name>A0ABY7MH58_9BRAD</name>
<reference evidence="1" key="1">
    <citation type="submission" date="2021-12" db="EMBL/GenBank/DDBJ databases">
        <title>Bradyrhizobium xenonodulans sp. nov.</title>
        <authorList>
            <person name="Claassens R."/>
            <person name="Venter S.N."/>
            <person name="Beukes C.W."/>
            <person name="Stepkowski T."/>
            <person name="Steenkamp E.T."/>
        </authorList>
    </citation>
    <scope>NUCLEOTIDE SEQUENCE</scope>
    <source>
        <strain evidence="1">14AB</strain>
    </source>
</reference>
<accession>A0ABY7MH58</accession>
<keyword evidence="2" id="KW-1185">Reference proteome</keyword>
<proteinExistence type="predicted"/>
<sequence length="61" mass="6719">MPDFILGFQSKADRRIILERATADSAAEAVRRLKAKYPAPVFSFVFITPAPGDKPPSKDGR</sequence>
<organism evidence="1 2">
    <name type="scientific">Bradyrhizobium xenonodulans</name>
    <dbReference type="NCBI Taxonomy" id="2736875"/>
    <lineage>
        <taxon>Bacteria</taxon>
        <taxon>Pseudomonadati</taxon>
        <taxon>Pseudomonadota</taxon>
        <taxon>Alphaproteobacteria</taxon>
        <taxon>Hyphomicrobiales</taxon>
        <taxon>Nitrobacteraceae</taxon>
        <taxon>Bradyrhizobium</taxon>
    </lineage>
</organism>
<gene>
    <name evidence="1" type="ORF">I3J27_30235</name>
</gene>